<evidence type="ECO:0000256" key="1">
    <source>
        <dbReference type="SAM" id="Phobius"/>
    </source>
</evidence>
<reference evidence="2 3" key="1">
    <citation type="journal article" date="2016" name="Nat. Commun.">
        <title>Thousands of microbial genomes shed light on interconnected biogeochemical processes in an aquifer system.</title>
        <authorList>
            <person name="Anantharaman K."/>
            <person name="Brown C.T."/>
            <person name="Hug L.A."/>
            <person name="Sharon I."/>
            <person name="Castelle C.J."/>
            <person name="Probst A.J."/>
            <person name="Thomas B.C."/>
            <person name="Singh A."/>
            <person name="Wilkins M.J."/>
            <person name="Karaoz U."/>
            <person name="Brodie E.L."/>
            <person name="Williams K.H."/>
            <person name="Hubbard S.S."/>
            <person name="Banfield J.F."/>
        </authorList>
    </citation>
    <scope>NUCLEOTIDE SEQUENCE [LARGE SCALE GENOMIC DNA]</scope>
</reference>
<feature type="transmembrane region" description="Helical" evidence="1">
    <location>
        <begin position="63"/>
        <end position="83"/>
    </location>
</feature>
<gene>
    <name evidence="2" type="ORF">A2150_02970</name>
</gene>
<feature type="transmembrane region" description="Helical" evidence="1">
    <location>
        <begin position="7"/>
        <end position="24"/>
    </location>
</feature>
<dbReference type="AlphaFoldDB" id="A0A1F6T940"/>
<keyword evidence="1" id="KW-0812">Transmembrane</keyword>
<accession>A0A1F6T940</accession>
<dbReference type="STRING" id="1817758.A2150_02970"/>
<dbReference type="EMBL" id="MFSS01000121">
    <property type="protein sequence ID" value="OGI41671.1"/>
    <property type="molecule type" value="Genomic_DNA"/>
</dbReference>
<feature type="transmembrane region" description="Helical" evidence="1">
    <location>
        <begin position="95"/>
        <end position="115"/>
    </location>
</feature>
<evidence type="ECO:0008006" key="4">
    <source>
        <dbReference type="Google" id="ProtNLM"/>
    </source>
</evidence>
<protein>
    <recommendedName>
        <fullName evidence="4">DUF2069 domain-containing protein</fullName>
    </recommendedName>
</protein>
<feature type="transmembrane region" description="Helical" evidence="1">
    <location>
        <begin position="36"/>
        <end position="56"/>
    </location>
</feature>
<comment type="caution">
    <text evidence="2">The sequence shown here is derived from an EMBL/GenBank/DDBJ whole genome shotgun (WGS) entry which is preliminary data.</text>
</comment>
<proteinExistence type="predicted"/>
<dbReference type="Pfam" id="PF09842">
    <property type="entry name" value="DUF2069"/>
    <property type="match status" value="1"/>
</dbReference>
<dbReference type="InterPro" id="IPR018643">
    <property type="entry name" value="DUF2069_membrane"/>
</dbReference>
<keyword evidence="1" id="KW-1133">Transmembrane helix</keyword>
<evidence type="ECO:0000313" key="2">
    <source>
        <dbReference type="EMBL" id="OGI41671.1"/>
    </source>
</evidence>
<keyword evidence="1" id="KW-0472">Membrane</keyword>
<dbReference type="Proteomes" id="UP000177925">
    <property type="component" value="Unassembled WGS sequence"/>
</dbReference>
<sequence length="122" mass="13620">MTTARLGLIATIAYLALLVLSVLWEGWLAPAPRMPPGLWLTLKAVPLLIALSGVLHGRPKTHVWAELLALLYFMEGVILAYLHRREPLATDNPLLYAWIEIALSLVFIGSSAYYVRSLNIER</sequence>
<feature type="non-terminal residue" evidence="2">
    <location>
        <position position="122"/>
    </location>
</feature>
<name>A0A1F6T940_9PROT</name>
<organism evidence="2 3">
    <name type="scientific">Candidatus Muproteobacteria bacterium RBG_16_64_11</name>
    <dbReference type="NCBI Taxonomy" id="1817758"/>
    <lineage>
        <taxon>Bacteria</taxon>
        <taxon>Pseudomonadati</taxon>
        <taxon>Pseudomonadota</taxon>
        <taxon>Candidatus Muproteobacteria</taxon>
    </lineage>
</organism>
<evidence type="ECO:0000313" key="3">
    <source>
        <dbReference type="Proteomes" id="UP000177925"/>
    </source>
</evidence>